<name>A0A1B0FQ68_GLOMM</name>
<evidence type="ECO:0000313" key="3">
    <source>
        <dbReference type="Proteomes" id="UP000092444"/>
    </source>
</evidence>
<reference evidence="2" key="1">
    <citation type="submission" date="2020-05" db="UniProtKB">
        <authorList>
            <consortium name="EnsemblMetazoa"/>
        </authorList>
    </citation>
    <scope>IDENTIFICATION</scope>
    <source>
        <strain evidence="2">Yale</strain>
    </source>
</reference>
<dbReference type="EnsemblMetazoa" id="GMOY006064-RA">
    <property type="protein sequence ID" value="GMOY006064-PA"/>
    <property type="gene ID" value="GMOY006064"/>
</dbReference>
<dbReference type="VEuPathDB" id="VectorBase:GMOY006064"/>
<organism evidence="2 3">
    <name type="scientific">Glossina morsitans morsitans</name>
    <name type="common">Savannah tsetse fly</name>
    <dbReference type="NCBI Taxonomy" id="37546"/>
    <lineage>
        <taxon>Eukaryota</taxon>
        <taxon>Metazoa</taxon>
        <taxon>Ecdysozoa</taxon>
        <taxon>Arthropoda</taxon>
        <taxon>Hexapoda</taxon>
        <taxon>Insecta</taxon>
        <taxon>Pterygota</taxon>
        <taxon>Neoptera</taxon>
        <taxon>Endopterygota</taxon>
        <taxon>Diptera</taxon>
        <taxon>Brachycera</taxon>
        <taxon>Muscomorpha</taxon>
        <taxon>Hippoboscoidea</taxon>
        <taxon>Glossinidae</taxon>
        <taxon>Glossina</taxon>
    </lineage>
</organism>
<dbReference type="Proteomes" id="UP000092444">
    <property type="component" value="Unassembled WGS sequence"/>
</dbReference>
<dbReference type="AlphaFoldDB" id="A0A1B0FQ68"/>
<feature type="region of interest" description="Disordered" evidence="1">
    <location>
        <begin position="1"/>
        <end position="23"/>
    </location>
</feature>
<accession>A0A1B0FQ68</accession>
<proteinExistence type="predicted"/>
<evidence type="ECO:0000256" key="1">
    <source>
        <dbReference type="SAM" id="MobiDB-lite"/>
    </source>
</evidence>
<feature type="compositionally biased region" description="Polar residues" evidence="1">
    <location>
        <begin position="1"/>
        <end position="14"/>
    </location>
</feature>
<keyword evidence="3" id="KW-1185">Reference proteome</keyword>
<protein>
    <submittedName>
        <fullName evidence="2">Uncharacterized protein</fullName>
    </submittedName>
</protein>
<sequence length="195" mass="22500">MGKMQQRLQEYSRQQRQHQTESKTAPCEIVAELTLPHNKKLVSPVAAVNNGDLDILTIRACFLNPVSKVHFVCFGKNGTKGIFVTEWCLLLFIEHHYWRTVKYDFSIHNLNAADSVPYQNKMALDYKQDRTSDRRFLMLIKFLSFMVMRIQICNLMSNESNNNNNKKVAGDTMKDSLEEKCSIKEPKKPSAKIAI</sequence>
<evidence type="ECO:0000313" key="2">
    <source>
        <dbReference type="EnsemblMetazoa" id="GMOY006064-PA"/>
    </source>
</evidence>
<dbReference type="EMBL" id="CCAG010023429">
    <property type="status" value="NOT_ANNOTATED_CDS"/>
    <property type="molecule type" value="Genomic_DNA"/>
</dbReference>